<dbReference type="EMBL" id="FOMX01000005">
    <property type="protein sequence ID" value="SFD85470.1"/>
    <property type="molecule type" value="Genomic_DNA"/>
</dbReference>
<reference evidence="4" key="1">
    <citation type="submission" date="2016-10" db="EMBL/GenBank/DDBJ databases">
        <authorList>
            <person name="Varghese N."/>
            <person name="Submissions S."/>
        </authorList>
    </citation>
    <scope>NUCLEOTIDE SEQUENCE [LARGE SCALE GENOMIC DNA]</scope>
    <source>
        <strain evidence="4">ATCC 25963</strain>
    </source>
</reference>
<name>A0A1I1VXZ0_9BACT</name>
<dbReference type="Pfam" id="PF20032">
    <property type="entry name" value="ADYC"/>
    <property type="match status" value="1"/>
</dbReference>
<feature type="domain" description="ADYC" evidence="2">
    <location>
        <begin position="112"/>
        <end position="293"/>
    </location>
</feature>
<dbReference type="STRING" id="54.SAMN02745121_01883"/>
<dbReference type="Proteomes" id="UP000199400">
    <property type="component" value="Unassembled WGS sequence"/>
</dbReference>
<evidence type="ECO:0000313" key="4">
    <source>
        <dbReference type="Proteomes" id="UP000199400"/>
    </source>
</evidence>
<dbReference type="AlphaFoldDB" id="A0A1I1VXZ0"/>
<evidence type="ECO:0000313" key="3">
    <source>
        <dbReference type="EMBL" id="SFD85470.1"/>
    </source>
</evidence>
<accession>A0A1I1VXZ0</accession>
<keyword evidence="4" id="KW-1185">Reference proteome</keyword>
<proteinExistence type="predicted"/>
<dbReference type="SUPFAM" id="SSF141571">
    <property type="entry name" value="Pentapeptide repeat-like"/>
    <property type="match status" value="1"/>
</dbReference>
<sequence length="335" mass="35941">MGEGDSSMRRYRHIQAMTVALTVGGCDEAVVGFEDVTGGEEARLRALHDNGVELNGTRFNGTRFNGAWFNGARLISASISDGLAKSNLSDWSLVPGTSMLQAYDVKGVWYRGADLAGARLQWLVDDGGNEPAAVQLSIVDVTQSADRPDIYFTDVDVRIDEGKWDSLCSDGEGDPTSAIVVPGYFDSVTADWRPDEHGEIAFACRGTAAGKCLEWGYRMWAEHGGLSLADHYRACTRMVRADYCGNNVTHTENGTPIDVSDGLSPAILAPETDWQIEAKWGPHGAVCLNQPRKLAHTRAAVIAECEAAGRGTLPPCADDDPGEHGGLLISQAEPS</sequence>
<dbReference type="InterPro" id="IPR045426">
    <property type="entry name" value="ADYC"/>
</dbReference>
<evidence type="ECO:0000256" key="1">
    <source>
        <dbReference type="SAM" id="MobiDB-lite"/>
    </source>
</evidence>
<feature type="region of interest" description="Disordered" evidence="1">
    <location>
        <begin position="312"/>
        <end position="335"/>
    </location>
</feature>
<dbReference type="Pfam" id="PF00805">
    <property type="entry name" value="Pentapeptide"/>
    <property type="match status" value="1"/>
</dbReference>
<organism evidence="3 4">
    <name type="scientific">Nannocystis exedens</name>
    <dbReference type="NCBI Taxonomy" id="54"/>
    <lineage>
        <taxon>Bacteria</taxon>
        <taxon>Pseudomonadati</taxon>
        <taxon>Myxococcota</taxon>
        <taxon>Polyangia</taxon>
        <taxon>Nannocystales</taxon>
        <taxon>Nannocystaceae</taxon>
        <taxon>Nannocystis</taxon>
    </lineage>
</organism>
<dbReference type="Gene3D" id="2.160.20.80">
    <property type="entry name" value="E3 ubiquitin-protein ligase SopA"/>
    <property type="match status" value="1"/>
</dbReference>
<evidence type="ECO:0000259" key="2">
    <source>
        <dbReference type="Pfam" id="PF20032"/>
    </source>
</evidence>
<dbReference type="InterPro" id="IPR001646">
    <property type="entry name" value="5peptide_repeat"/>
</dbReference>
<gene>
    <name evidence="3" type="ORF">SAMN02745121_01883</name>
</gene>
<protein>
    <recommendedName>
        <fullName evidence="2">ADYC domain-containing protein</fullName>
    </recommendedName>
</protein>